<accession>A0A4Q0YUG0</accession>
<gene>
    <name evidence="4" type="ORF">CS022_01710</name>
</gene>
<dbReference type="PANTHER" id="PTHR43149:SF1">
    <property type="entry name" value="DELTA(3,5)-DELTA(2,4)-DIENOYL-COA ISOMERASE, MITOCHONDRIAL"/>
    <property type="match status" value="1"/>
</dbReference>
<dbReference type="CDD" id="cd06558">
    <property type="entry name" value="crotonase-like"/>
    <property type="match status" value="1"/>
</dbReference>
<dbReference type="Gene3D" id="3.90.226.10">
    <property type="entry name" value="2-enoyl-CoA Hydratase, Chain A, domain 1"/>
    <property type="match status" value="1"/>
</dbReference>
<proteinExistence type="inferred from homology"/>
<organism evidence="4 5">
    <name type="scientific">Veronia nyctiphanis</name>
    <dbReference type="NCBI Taxonomy" id="1278244"/>
    <lineage>
        <taxon>Bacteria</taxon>
        <taxon>Pseudomonadati</taxon>
        <taxon>Pseudomonadota</taxon>
        <taxon>Gammaproteobacteria</taxon>
        <taxon>Vibrionales</taxon>
        <taxon>Vibrionaceae</taxon>
        <taxon>Veronia</taxon>
    </lineage>
</organism>
<comment type="similarity">
    <text evidence="1 3">Belongs to the enoyl-CoA hydratase/isomerase family.</text>
</comment>
<evidence type="ECO:0000256" key="1">
    <source>
        <dbReference type="ARBA" id="ARBA00005254"/>
    </source>
</evidence>
<dbReference type="Pfam" id="PF00378">
    <property type="entry name" value="ECH_1"/>
    <property type="match status" value="1"/>
</dbReference>
<name>A0A4Q0YUG0_9GAMM</name>
<dbReference type="PROSITE" id="PS00166">
    <property type="entry name" value="ENOYL_COA_HYDRATASE"/>
    <property type="match status" value="1"/>
</dbReference>
<reference evidence="4 5" key="1">
    <citation type="submission" date="2017-10" db="EMBL/GenBank/DDBJ databases">
        <title>Nyctiphanis sp. nov., isolated from the stomach of the euphausiid Nyctiphanes simplex (Hansen, 1911) in the Gulf of California.</title>
        <authorList>
            <person name="Gomez-Gil B."/>
            <person name="Aguilar-Mendez M."/>
            <person name="Lopez-Cortes A."/>
            <person name="Gomez-Gutierrez J."/>
            <person name="Roque A."/>
            <person name="Lang E."/>
            <person name="Gonzalez-Castillo A."/>
        </authorList>
    </citation>
    <scope>NUCLEOTIDE SEQUENCE [LARGE SCALE GENOMIC DNA]</scope>
    <source>
        <strain evidence="4 5">CAIM 600</strain>
    </source>
</reference>
<dbReference type="AlphaFoldDB" id="A0A4Q0YUG0"/>
<dbReference type="InterPro" id="IPR029045">
    <property type="entry name" value="ClpP/crotonase-like_dom_sf"/>
</dbReference>
<dbReference type="Proteomes" id="UP000290287">
    <property type="component" value="Unassembled WGS sequence"/>
</dbReference>
<evidence type="ECO:0000313" key="5">
    <source>
        <dbReference type="Proteomes" id="UP000290287"/>
    </source>
</evidence>
<dbReference type="InterPro" id="IPR018376">
    <property type="entry name" value="Enoyl-CoA_hyd/isom_CS"/>
</dbReference>
<keyword evidence="2" id="KW-0413">Isomerase</keyword>
<evidence type="ECO:0000313" key="4">
    <source>
        <dbReference type="EMBL" id="RXJ74926.1"/>
    </source>
</evidence>
<dbReference type="SUPFAM" id="SSF52096">
    <property type="entry name" value="ClpP/crotonase"/>
    <property type="match status" value="1"/>
</dbReference>
<sequence length="269" mass="30660">MYWQYLTLNIDHNGVAVVTLNRPEKFNAMNYELFCEIDKVQKYLNKQRSLRVVILKGAGGNFSSGIDIYSMMGKSINFFKVGFKWFPWRANMAQRVCIGWQRMPVPVIAVIEGVCFGAAMNVALGCDMRYTTPDAKLGIMEVRWGMLPDMAGLDTLRGLVSKDVALELIHTGQEIPAQKAKEIGLITRISVDPMAEAQKMANKIIERSPDATAAIKFSTHKSWSSSTALLLTRETFYQIAMIISKNWRIAIERNRKDPSKKYVPRQRWW</sequence>
<dbReference type="PANTHER" id="PTHR43149">
    <property type="entry name" value="ENOYL-COA HYDRATASE"/>
    <property type="match status" value="1"/>
</dbReference>
<dbReference type="OrthoDB" id="9807606at2"/>
<dbReference type="NCBIfam" id="NF005699">
    <property type="entry name" value="PRK07509.1"/>
    <property type="match status" value="1"/>
</dbReference>
<comment type="caution">
    <text evidence="4">The sequence shown here is derived from an EMBL/GenBank/DDBJ whole genome shotgun (WGS) entry which is preliminary data.</text>
</comment>
<dbReference type="EMBL" id="PEIB01000001">
    <property type="protein sequence ID" value="RXJ74926.1"/>
    <property type="molecule type" value="Genomic_DNA"/>
</dbReference>
<dbReference type="RefSeq" id="WP_129120814.1">
    <property type="nucleotide sequence ID" value="NZ_PEIB01000001.1"/>
</dbReference>
<dbReference type="InterPro" id="IPR001753">
    <property type="entry name" value="Enoyl-CoA_hydra/iso"/>
</dbReference>
<protein>
    <submittedName>
        <fullName evidence="4">Enoyl-CoA hydratase</fullName>
    </submittedName>
</protein>
<dbReference type="InterPro" id="IPR045002">
    <property type="entry name" value="Ech1-like"/>
</dbReference>
<keyword evidence="5" id="KW-1185">Reference proteome</keyword>
<dbReference type="GO" id="GO:0016853">
    <property type="term" value="F:isomerase activity"/>
    <property type="evidence" value="ECO:0007669"/>
    <property type="project" value="UniProtKB-KW"/>
</dbReference>
<evidence type="ECO:0000256" key="2">
    <source>
        <dbReference type="ARBA" id="ARBA00023235"/>
    </source>
</evidence>
<evidence type="ECO:0000256" key="3">
    <source>
        <dbReference type="RuleBase" id="RU003707"/>
    </source>
</evidence>